<dbReference type="Gene3D" id="3.40.50.720">
    <property type="entry name" value="NAD(P)-binding Rossmann-like Domain"/>
    <property type="match status" value="1"/>
</dbReference>
<dbReference type="Proteomes" id="UP000737018">
    <property type="component" value="Unassembled WGS sequence"/>
</dbReference>
<dbReference type="PANTHER" id="PTHR32487:SF13">
    <property type="entry name" value="LOW QUALITY PROTEIN: IRIDOID SYNTHASE-LIKE"/>
    <property type="match status" value="1"/>
</dbReference>
<dbReference type="InterPro" id="IPR036291">
    <property type="entry name" value="NAD(P)-bd_dom_sf"/>
</dbReference>
<dbReference type="EMBL" id="JRKL02000079">
    <property type="protein sequence ID" value="KAF3975444.1"/>
    <property type="molecule type" value="Genomic_DNA"/>
</dbReference>
<dbReference type="OrthoDB" id="1731983at2759"/>
<dbReference type="PANTHER" id="PTHR32487">
    <property type="entry name" value="3-OXO-DELTA(4,5)-STEROID 5-BETA-REDUCTASE"/>
    <property type="match status" value="1"/>
</dbReference>
<dbReference type="AlphaFoldDB" id="A0A8J4RXA3"/>
<proteinExistence type="predicted"/>
<name>A0A8J4RXA3_9ROSI</name>
<comment type="caution">
    <text evidence="1">The sequence shown here is derived from an EMBL/GenBank/DDBJ whole genome shotgun (WGS) entry which is preliminary data.</text>
</comment>
<sequence>MKACPLDIRWEHFCDLLDARVLAEQQIWVVVTDNANHAFNCTNGDVFTWKSLWKVLCEVFDVELVPFDENEKFNWVGIDEGEGKAHLLAAWDAVATTVAICIHGPSL</sequence>
<accession>A0A8J4RXA3</accession>
<organism evidence="1 2">
    <name type="scientific">Castanea mollissima</name>
    <name type="common">Chinese chestnut</name>
    <dbReference type="NCBI Taxonomy" id="60419"/>
    <lineage>
        <taxon>Eukaryota</taxon>
        <taxon>Viridiplantae</taxon>
        <taxon>Streptophyta</taxon>
        <taxon>Embryophyta</taxon>
        <taxon>Tracheophyta</taxon>
        <taxon>Spermatophyta</taxon>
        <taxon>Magnoliopsida</taxon>
        <taxon>eudicotyledons</taxon>
        <taxon>Gunneridae</taxon>
        <taxon>Pentapetalae</taxon>
        <taxon>rosids</taxon>
        <taxon>fabids</taxon>
        <taxon>Fagales</taxon>
        <taxon>Fagaceae</taxon>
        <taxon>Castanea</taxon>
    </lineage>
</organism>
<protein>
    <submittedName>
        <fullName evidence="1">Uncharacterized protein</fullName>
    </submittedName>
</protein>
<reference evidence="1" key="1">
    <citation type="submission" date="2020-03" db="EMBL/GenBank/DDBJ databases">
        <title>Castanea mollissima Vanexum genome sequencing.</title>
        <authorList>
            <person name="Staton M."/>
        </authorList>
    </citation>
    <scope>NUCLEOTIDE SEQUENCE</scope>
    <source>
        <tissue evidence="1">Leaf</tissue>
    </source>
</reference>
<gene>
    <name evidence="1" type="ORF">CMV_001289</name>
</gene>
<evidence type="ECO:0000313" key="2">
    <source>
        <dbReference type="Proteomes" id="UP000737018"/>
    </source>
</evidence>
<dbReference type="SUPFAM" id="SSF51735">
    <property type="entry name" value="NAD(P)-binding Rossmann-fold domains"/>
    <property type="match status" value="1"/>
</dbReference>
<evidence type="ECO:0000313" key="1">
    <source>
        <dbReference type="EMBL" id="KAF3975444.1"/>
    </source>
</evidence>
<keyword evidence="2" id="KW-1185">Reference proteome</keyword>